<sequence length="68" mass="7369">MKEAHTKPSPSSPSSAKATTQNWKKKLKLGFDGLLFGGGADRTQTYHLISNDVAKQTFSKNAQEGNDC</sequence>
<feature type="region of interest" description="Disordered" evidence="1">
    <location>
        <begin position="1"/>
        <end position="22"/>
    </location>
</feature>
<dbReference type="Proteomes" id="UP001642540">
    <property type="component" value="Unassembled WGS sequence"/>
</dbReference>
<gene>
    <name evidence="2" type="ORF">ODALV1_LOCUS13104</name>
</gene>
<evidence type="ECO:0000256" key="1">
    <source>
        <dbReference type="SAM" id="MobiDB-lite"/>
    </source>
</evidence>
<protein>
    <submittedName>
        <fullName evidence="2">Uncharacterized protein</fullName>
    </submittedName>
</protein>
<comment type="caution">
    <text evidence="2">The sequence shown here is derived from an EMBL/GenBank/DDBJ whole genome shotgun (WGS) entry which is preliminary data.</text>
</comment>
<proteinExistence type="predicted"/>
<accession>A0ABP1QMV7</accession>
<evidence type="ECO:0000313" key="2">
    <source>
        <dbReference type="EMBL" id="CAL8108834.1"/>
    </source>
</evidence>
<evidence type="ECO:0000313" key="3">
    <source>
        <dbReference type="Proteomes" id="UP001642540"/>
    </source>
</evidence>
<dbReference type="EMBL" id="CAXLJM020000040">
    <property type="protein sequence ID" value="CAL8108834.1"/>
    <property type="molecule type" value="Genomic_DNA"/>
</dbReference>
<keyword evidence="3" id="KW-1185">Reference proteome</keyword>
<name>A0ABP1QMV7_9HEXA</name>
<organism evidence="2 3">
    <name type="scientific">Orchesella dallaii</name>
    <dbReference type="NCBI Taxonomy" id="48710"/>
    <lineage>
        <taxon>Eukaryota</taxon>
        <taxon>Metazoa</taxon>
        <taxon>Ecdysozoa</taxon>
        <taxon>Arthropoda</taxon>
        <taxon>Hexapoda</taxon>
        <taxon>Collembola</taxon>
        <taxon>Entomobryomorpha</taxon>
        <taxon>Entomobryoidea</taxon>
        <taxon>Orchesellidae</taxon>
        <taxon>Orchesellinae</taxon>
        <taxon>Orchesella</taxon>
    </lineage>
</organism>
<reference evidence="2 3" key="1">
    <citation type="submission" date="2024-08" db="EMBL/GenBank/DDBJ databases">
        <authorList>
            <person name="Cucini C."/>
            <person name="Frati F."/>
        </authorList>
    </citation>
    <scope>NUCLEOTIDE SEQUENCE [LARGE SCALE GENOMIC DNA]</scope>
</reference>